<keyword evidence="4" id="KW-1185">Reference proteome</keyword>
<dbReference type="PANTHER" id="PTHR46501">
    <property type="entry name" value="MYOMEGALIN"/>
    <property type="match status" value="1"/>
</dbReference>
<feature type="coiled-coil region" evidence="1">
    <location>
        <begin position="512"/>
        <end position="599"/>
    </location>
</feature>
<proteinExistence type="predicted"/>
<dbReference type="Gene3D" id="1.20.5.170">
    <property type="match status" value="1"/>
</dbReference>
<dbReference type="GO" id="GO:0005794">
    <property type="term" value="C:Golgi apparatus"/>
    <property type="evidence" value="ECO:0007669"/>
    <property type="project" value="TreeGrafter"/>
</dbReference>
<dbReference type="GO" id="GO:0090063">
    <property type="term" value="P:positive regulation of microtubule nucleation"/>
    <property type="evidence" value="ECO:0007669"/>
    <property type="project" value="TreeGrafter"/>
</dbReference>
<dbReference type="GO" id="GO:1903358">
    <property type="term" value="P:regulation of Golgi organization"/>
    <property type="evidence" value="ECO:0007669"/>
    <property type="project" value="TreeGrafter"/>
</dbReference>
<dbReference type="EMBL" id="JAOTOJ010000002">
    <property type="protein sequence ID" value="KAK9405753.1"/>
    <property type="molecule type" value="Genomic_DNA"/>
</dbReference>
<gene>
    <name evidence="3" type="ORF">NXF25_004527</name>
</gene>
<organism evidence="3 4">
    <name type="scientific">Crotalus adamanteus</name>
    <name type="common">Eastern diamondback rattlesnake</name>
    <dbReference type="NCBI Taxonomy" id="8729"/>
    <lineage>
        <taxon>Eukaryota</taxon>
        <taxon>Metazoa</taxon>
        <taxon>Chordata</taxon>
        <taxon>Craniata</taxon>
        <taxon>Vertebrata</taxon>
        <taxon>Euteleostomi</taxon>
        <taxon>Lepidosauria</taxon>
        <taxon>Squamata</taxon>
        <taxon>Bifurcata</taxon>
        <taxon>Unidentata</taxon>
        <taxon>Episquamata</taxon>
        <taxon>Toxicofera</taxon>
        <taxon>Serpentes</taxon>
        <taxon>Colubroidea</taxon>
        <taxon>Viperidae</taxon>
        <taxon>Crotalinae</taxon>
        <taxon>Crotalus</taxon>
    </lineage>
</organism>
<comment type="caution">
    <text evidence="3">The sequence shown here is derived from an EMBL/GenBank/DDBJ whole genome shotgun (WGS) entry which is preliminary data.</text>
</comment>
<dbReference type="GO" id="GO:0005813">
    <property type="term" value="C:centrosome"/>
    <property type="evidence" value="ECO:0007669"/>
    <property type="project" value="TreeGrafter"/>
</dbReference>
<feature type="domain" description="Short myomegalin-like EB1 binding protein N-terminal" evidence="2">
    <location>
        <begin position="205"/>
        <end position="273"/>
    </location>
</feature>
<evidence type="ECO:0000259" key="2">
    <source>
        <dbReference type="Pfam" id="PF18615"/>
    </source>
</evidence>
<dbReference type="AlphaFoldDB" id="A0AAW1BWB2"/>
<accession>A0AAW1BWB2</accession>
<feature type="coiled-coil region" evidence="1">
    <location>
        <begin position="391"/>
        <end position="418"/>
    </location>
</feature>
<name>A0AAW1BWB2_CROAD</name>
<dbReference type="GO" id="GO:0007098">
    <property type="term" value="P:centrosome cycle"/>
    <property type="evidence" value="ECO:0007669"/>
    <property type="project" value="TreeGrafter"/>
</dbReference>
<protein>
    <recommendedName>
        <fullName evidence="2">Short myomegalin-like EB1 binding protein N-terminal domain-containing protein</fullName>
    </recommendedName>
</protein>
<evidence type="ECO:0000313" key="3">
    <source>
        <dbReference type="EMBL" id="KAK9405753.1"/>
    </source>
</evidence>
<dbReference type="InterPro" id="IPR052593">
    <property type="entry name" value="MT-associated_AKAP9-binding"/>
</dbReference>
<dbReference type="PANTHER" id="PTHR46501:SF2">
    <property type="entry name" value="MYOMEGALIN"/>
    <property type="match status" value="1"/>
</dbReference>
<keyword evidence="1" id="KW-0175">Coiled coil</keyword>
<dbReference type="GO" id="GO:0060090">
    <property type="term" value="F:molecular adaptor activity"/>
    <property type="evidence" value="ECO:0007669"/>
    <property type="project" value="TreeGrafter"/>
</dbReference>
<dbReference type="Pfam" id="PF18615">
    <property type="entry name" value="SMYLE_N"/>
    <property type="match status" value="1"/>
</dbReference>
<dbReference type="InterPro" id="IPR040947">
    <property type="entry name" value="SMYLE_N"/>
</dbReference>
<reference evidence="3 4" key="1">
    <citation type="journal article" date="2024" name="Proc. Natl. Acad. Sci. U.S.A.">
        <title>The genetic regulatory architecture and epigenomic basis for age-related changes in rattlesnake venom.</title>
        <authorList>
            <person name="Hogan M.P."/>
            <person name="Holding M.L."/>
            <person name="Nystrom G.S."/>
            <person name="Colston T.J."/>
            <person name="Bartlett D.A."/>
            <person name="Mason A.J."/>
            <person name="Ellsworth S.A."/>
            <person name="Rautsaw R.M."/>
            <person name="Lawrence K.C."/>
            <person name="Strickland J.L."/>
            <person name="He B."/>
            <person name="Fraser P."/>
            <person name="Margres M.J."/>
            <person name="Gilbert D.M."/>
            <person name="Gibbs H.L."/>
            <person name="Parkinson C.L."/>
            <person name="Rokyta D.R."/>
        </authorList>
    </citation>
    <scope>NUCLEOTIDE SEQUENCE [LARGE SCALE GENOMIC DNA]</scope>
    <source>
        <strain evidence="3">DRR0105</strain>
    </source>
</reference>
<dbReference type="Proteomes" id="UP001474421">
    <property type="component" value="Unassembled WGS sequence"/>
</dbReference>
<sequence length="760" mass="85982">MWFSTCGRVKSSDRESLPTTLIFSPRAGWSDPVKVIASERVRGPPRASVELLSQVCSDLLPFALSGVAEGQEKALPNPMESPNNLCRLCGSGLRGNHRRWLFSRSSNGSRPDLLVILSYVLDRELPQRGDGRGEFLCGKCAQALGRVYHFDTVIARVKALSIDRLQRLLSEKDQLARSLRHIYTRRFPDNGASVSYTGQEISASIVDLPQVQYQRLLQDDMALSEYECWADTPDSSQPGTPCRNRQCRSCHGLRVDDNNYEWVCRTPRRLGTSSPVFSLCRDKSQSMPTMYCAGSQASLRSQSLGDVESCSMLSLDTLPEPELAWEALKNLKEIRRKRLKVPLGSKIPVLVGNWRGAIPQRESPVGEEAYEELVDEFLPLKPKLQLQRSLHQDLQRSFDNLKELLETAKGELKSFQEKQGEAPNQEAGFPLEKAMNNQEQLILQLTRCLQSKEEVLQDCLAILSSLRSPGVNAPKLETPIKQMAQHLKDRDQALEKLLSNHFLALEFVHRQLRHLQEALKDKDADLARLNTSLRTEEETMHALRELLNQKDREIRRLESLSASTQDFWQLQDQSLLFTLKEKETLIKALQEALTSSTKDVEALANSLSSSSLAPALLQQIQEKEDLLAQSLAAQTRVQAEWQRQLQVVEDAAIAREHKLQEQLLQQSQDAKERGQEMAHLRRQLAQAEAKLSQGAVLLEERCTELARLQEVENIKAHALEKALREGEEKDRLLQQRLEAQWAVARKPVPEGRSHLLLPPI</sequence>
<evidence type="ECO:0000313" key="4">
    <source>
        <dbReference type="Proteomes" id="UP001474421"/>
    </source>
</evidence>
<evidence type="ECO:0000256" key="1">
    <source>
        <dbReference type="SAM" id="Coils"/>
    </source>
</evidence>